<gene>
    <name evidence="3" type="ORF">PTTG_01070</name>
</gene>
<feature type="region of interest" description="Disordered" evidence="2">
    <location>
        <begin position="128"/>
        <end position="148"/>
    </location>
</feature>
<dbReference type="VEuPathDB" id="FungiDB:PTTG_01070"/>
<organism evidence="3">
    <name type="scientific">Puccinia triticina (isolate 1-1 / race 1 (BBBD))</name>
    <name type="common">Brown leaf rust fungus</name>
    <dbReference type="NCBI Taxonomy" id="630390"/>
    <lineage>
        <taxon>Eukaryota</taxon>
        <taxon>Fungi</taxon>
        <taxon>Dikarya</taxon>
        <taxon>Basidiomycota</taxon>
        <taxon>Pucciniomycotina</taxon>
        <taxon>Pucciniomycetes</taxon>
        <taxon>Pucciniales</taxon>
        <taxon>Pucciniaceae</taxon>
        <taxon>Puccinia</taxon>
    </lineage>
</organism>
<dbReference type="AlphaFoldDB" id="A0A0C4EJZ7"/>
<dbReference type="EnsemblFungi" id="PTTG_01070-t43_1">
    <property type="protein sequence ID" value="PTTG_01070-t43_1-p1"/>
    <property type="gene ID" value="PTTG_01070"/>
</dbReference>
<keyword evidence="1" id="KW-0175">Coiled coil</keyword>
<proteinExistence type="predicted"/>
<dbReference type="EMBL" id="ADAS02000011">
    <property type="protein sequence ID" value="OAV97780.1"/>
    <property type="molecule type" value="Genomic_DNA"/>
</dbReference>
<keyword evidence="5" id="KW-1185">Reference proteome</keyword>
<evidence type="ECO:0000313" key="4">
    <source>
        <dbReference type="EnsemblFungi" id="PTTG_01070-t43_1-p1"/>
    </source>
</evidence>
<evidence type="ECO:0000256" key="1">
    <source>
        <dbReference type="SAM" id="Coils"/>
    </source>
</evidence>
<reference evidence="3" key="2">
    <citation type="submission" date="2016-05" db="EMBL/GenBank/DDBJ databases">
        <title>Comparative analysis highlights variable genome content of wheat rusts and divergence of the mating loci.</title>
        <authorList>
            <person name="Cuomo C.A."/>
            <person name="Bakkeren G."/>
            <person name="Szabo L."/>
            <person name="Khalil H."/>
            <person name="Joly D."/>
            <person name="Goldberg J."/>
            <person name="Young S."/>
            <person name="Zeng Q."/>
            <person name="Fellers J."/>
        </authorList>
    </citation>
    <scope>NUCLEOTIDE SEQUENCE [LARGE SCALE GENOMIC DNA]</scope>
    <source>
        <strain evidence="3">1-1 BBBD Race 1</strain>
    </source>
</reference>
<name>A0A0C4EJZ7_PUCT1</name>
<reference evidence="3" key="1">
    <citation type="submission" date="2009-11" db="EMBL/GenBank/DDBJ databases">
        <authorList>
            <consortium name="The Broad Institute Genome Sequencing Platform"/>
            <person name="Ward D."/>
            <person name="Feldgarden M."/>
            <person name="Earl A."/>
            <person name="Young S.K."/>
            <person name="Zeng Q."/>
            <person name="Koehrsen M."/>
            <person name="Alvarado L."/>
            <person name="Berlin A."/>
            <person name="Bochicchio J."/>
            <person name="Borenstein D."/>
            <person name="Chapman S.B."/>
            <person name="Chen Z."/>
            <person name="Engels R."/>
            <person name="Freedman E."/>
            <person name="Gellesch M."/>
            <person name="Goldberg J."/>
            <person name="Griggs A."/>
            <person name="Gujja S."/>
            <person name="Heilman E."/>
            <person name="Heiman D."/>
            <person name="Hepburn T."/>
            <person name="Howarth C."/>
            <person name="Jen D."/>
            <person name="Larson L."/>
            <person name="Lewis B."/>
            <person name="Mehta T."/>
            <person name="Park D."/>
            <person name="Pearson M."/>
            <person name="Roberts A."/>
            <person name="Saif S."/>
            <person name="Shea T."/>
            <person name="Shenoy N."/>
            <person name="Sisk P."/>
            <person name="Stolte C."/>
            <person name="Sykes S."/>
            <person name="Thomson T."/>
            <person name="Walk T."/>
            <person name="White J."/>
            <person name="Yandava C."/>
            <person name="Izard J."/>
            <person name="Baranova O.V."/>
            <person name="Blanton J.M."/>
            <person name="Tanner A.C."/>
            <person name="Dewhirst F.E."/>
            <person name="Haas B."/>
            <person name="Nusbaum C."/>
            <person name="Birren B."/>
        </authorList>
    </citation>
    <scope>NUCLEOTIDE SEQUENCE [LARGE SCALE GENOMIC DNA]</scope>
    <source>
        <strain evidence="3">1-1 BBBD Race 1</strain>
    </source>
</reference>
<evidence type="ECO:0000256" key="2">
    <source>
        <dbReference type="SAM" id="MobiDB-lite"/>
    </source>
</evidence>
<sequence length="148" mass="16721">MVYLPIQLGDHPVEFVAAPNPPTADDLARQLNFIETFVGLNYPGDLDAMVNQDANARWERVEQHMATTNHLLANIREDVATMREDIVQIRHRADQTDARIQRLETATLGLLQVFGPATRRLLAEYQHQAQPNRRVQPHRAARGGGQPN</sequence>
<protein>
    <submittedName>
        <fullName evidence="3 4">Uncharacterized protein</fullName>
    </submittedName>
</protein>
<reference evidence="4" key="4">
    <citation type="submission" date="2025-05" db="UniProtKB">
        <authorList>
            <consortium name="EnsemblFungi"/>
        </authorList>
    </citation>
    <scope>IDENTIFICATION</scope>
    <source>
        <strain evidence="4">isolate 1-1 / race 1 (BBBD)</strain>
    </source>
</reference>
<accession>A0A0C4EJZ7</accession>
<reference evidence="4 5" key="3">
    <citation type="journal article" date="2017" name="G3 (Bethesda)">
        <title>Comparative analysis highlights variable genome content of wheat rusts and divergence of the mating loci.</title>
        <authorList>
            <person name="Cuomo C.A."/>
            <person name="Bakkeren G."/>
            <person name="Khalil H.B."/>
            <person name="Panwar V."/>
            <person name="Joly D."/>
            <person name="Linning R."/>
            <person name="Sakthikumar S."/>
            <person name="Song X."/>
            <person name="Adiconis X."/>
            <person name="Fan L."/>
            <person name="Goldberg J.M."/>
            <person name="Levin J.Z."/>
            <person name="Young S."/>
            <person name="Zeng Q."/>
            <person name="Anikster Y."/>
            <person name="Bruce M."/>
            <person name="Wang M."/>
            <person name="Yin C."/>
            <person name="McCallum B."/>
            <person name="Szabo L.J."/>
            <person name="Hulbert S."/>
            <person name="Chen X."/>
            <person name="Fellers J.P."/>
        </authorList>
    </citation>
    <scope>NUCLEOTIDE SEQUENCE</scope>
    <source>
        <strain evidence="4">isolate 1-1 / race 1 (BBBD)</strain>
        <strain evidence="5">Isolate 1-1 / race 1 (BBBD)</strain>
    </source>
</reference>
<feature type="coiled-coil region" evidence="1">
    <location>
        <begin position="72"/>
        <end position="106"/>
    </location>
</feature>
<evidence type="ECO:0000313" key="3">
    <source>
        <dbReference type="EMBL" id="OAV97780.1"/>
    </source>
</evidence>
<evidence type="ECO:0000313" key="5">
    <source>
        <dbReference type="Proteomes" id="UP000005240"/>
    </source>
</evidence>
<dbReference type="Proteomes" id="UP000005240">
    <property type="component" value="Unassembled WGS sequence"/>
</dbReference>